<feature type="compositionally biased region" description="Polar residues" evidence="1">
    <location>
        <begin position="11"/>
        <end position="32"/>
    </location>
</feature>
<feature type="compositionally biased region" description="Polar residues" evidence="1">
    <location>
        <begin position="41"/>
        <end position="84"/>
    </location>
</feature>
<gene>
    <name evidence="2" type="ORF">IW261DRAFT_1612017</name>
</gene>
<dbReference type="EMBL" id="JAUEPR010000049">
    <property type="protein sequence ID" value="KAK0471608.1"/>
    <property type="molecule type" value="Genomic_DNA"/>
</dbReference>
<accession>A0AA39NUB0</accession>
<evidence type="ECO:0000256" key="1">
    <source>
        <dbReference type="SAM" id="MobiDB-lite"/>
    </source>
</evidence>
<dbReference type="AlphaFoldDB" id="A0AA39NUB0"/>
<sequence length="379" mass="42415">MQPNGDLRPVTRSQTYPDRGNSQNTVARTNHNGTKRGKATSIKNDIFSSPSHSDSDYAQSPVLSSGRNLSARENSAPVSLLQSGDSDDPLNSLRSERRELAIQADNDLKDSRRFRIKTDTFMSDKLFFKHTYAESLDRLAELNVAAGNVQNILGQRVTERLMRRITQDMQTVVVQPVIQSVLAKTCQNLIQRWSVSSQEHDLFATSYKKYRKINSFETMAQWRAATREIFKYGPQSDGTRDFVHGAFIENLLDVLRIAGWKNFAPKETIQEMFGDRIRELVKLTIRLDRAIMEGALSQELHLFMPGHDDTYDPNMMVDINQDPSAPISDGKVAVCVSVGLKLAGKRTDEGETKGLEASSATRPKVLLKAKVVLDAVLGI</sequence>
<proteinExistence type="predicted"/>
<dbReference type="Proteomes" id="UP001175227">
    <property type="component" value="Unassembled WGS sequence"/>
</dbReference>
<evidence type="ECO:0000313" key="2">
    <source>
        <dbReference type="EMBL" id="KAK0471608.1"/>
    </source>
</evidence>
<comment type="caution">
    <text evidence="2">The sequence shown here is derived from an EMBL/GenBank/DDBJ whole genome shotgun (WGS) entry which is preliminary data.</text>
</comment>
<name>A0AA39NUB0_9AGAR</name>
<keyword evidence="3" id="KW-1185">Reference proteome</keyword>
<feature type="region of interest" description="Disordered" evidence="1">
    <location>
        <begin position="1"/>
        <end position="91"/>
    </location>
</feature>
<organism evidence="2 3">
    <name type="scientific">Armillaria novae-zelandiae</name>
    <dbReference type="NCBI Taxonomy" id="153914"/>
    <lineage>
        <taxon>Eukaryota</taxon>
        <taxon>Fungi</taxon>
        <taxon>Dikarya</taxon>
        <taxon>Basidiomycota</taxon>
        <taxon>Agaricomycotina</taxon>
        <taxon>Agaricomycetes</taxon>
        <taxon>Agaricomycetidae</taxon>
        <taxon>Agaricales</taxon>
        <taxon>Marasmiineae</taxon>
        <taxon>Physalacriaceae</taxon>
        <taxon>Armillaria</taxon>
    </lineage>
</organism>
<evidence type="ECO:0000313" key="3">
    <source>
        <dbReference type="Proteomes" id="UP001175227"/>
    </source>
</evidence>
<protein>
    <submittedName>
        <fullName evidence="2">Uncharacterized protein</fullName>
    </submittedName>
</protein>
<reference evidence="2" key="1">
    <citation type="submission" date="2023-06" db="EMBL/GenBank/DDBJ databases">
        <authorList>
            <consortium name="Lawrence Berkeley National Laboratory"/>
            <person name="Ahrendt S."/>
            <person name="Sahu N."/>
            <person name="Indic B."/>
            <person name="Wong-Bajracharya J."/>
            <person name="Merenyi Z."/>
            <person name="Ke H.-M."/>
            <person name="Monk M."/>
            <person name="Kocsube S."/>
            <person name="Drula E."/>
            <person name="Lipzen A."/>
            <person name="Balint B."/>
            <person name="Henrissat B."/>
            <person name="Andreopoulos B."/>
            <person name="Martin F.M."/>
            <person name="Harder C.B."/>
            <person name="Rigling D."/>
            <person name="Ford K.L."/>
            <person name="Foster G.D."/>
            <person name="Pangilinan J."/>
            <person name="Papanicolaou A."/>
            <person name="Barry K."/>
            <person name="LaButti K."/>
            <person name="Viragh M."/>
            <person name="Koriabine M."/>
            <person name="Yan M."/>
            <person name="Riley R."/>
            <person name="Champramary S."/>
            <person name="Plett K.L."/>
            <person name="Tsai I.J."/>
            <person name="Slot J."/>
            <person name="Sipos G."/>
            <person name="Plett J."/>
            <person name="Nagy L.G."/>
            <person name="Grigoriev I.V."/>
        </authorList>
    </citation>
    <scope>NUCLEOTIDE SEQUENCE</scope>
    <source>
        <strain evidence="2">ICMP 16352</strain>
    </source>
</reference>